<dbReference type="SUPFAM" id="SSF46689">
    <property type="entry name" value="Homeodomain-like"/>
    <property type="match status" value="1"/>
</dbReference>
<dbReference type="InterPro" id="IPR002197">
    <property type="entry name" value="HTH_Fis"/>
</dbReference>
<dbReference type="FunFam" id="3.40.50.300:FF:000006">
    <property type="entry name" value="DNA-binding transcriptional regulator NtrC"/>
    <property type="match status" value="1"/>
</dbReference>
<keyword evidence="9 12" id="KW-0010">Activator</keyword>
<dbReference type="PANTHER" id="PTHR32071">
    <property type="entry name" value="TRANSCRIPTIONAL REGULATORY PROTEIN"/>
    <property type="match status" value="1"/>
</dbReference>
<dbReference type="eggNOG" id="COG3604">
    <property type="taxonomic scope" value="Bacteria"/>
</dbReference>
<dbReference type="Gene3D" id="1.10.8.60">
    <property type="match status" value="1"/>
</dbReference>
<evidence type="ECO:0000256" key="2">
    <source>
        <dbReference type="ARBA" id="ARBA00011135"/>
    </source>
</evidence>
<dbReference type="PANTHER" id="PTHR32071:SF117">
    <property type="entry name" value="PTS-DEPENDENT DIHYDROXYACETONE KINASE OPERON REGULATORY PROTEIN-RELATED"/>
    <property type="match status" value="1"/>
</dbReference>
<name>C4L955_TOLAT</name>
<keyword evidence="11 12" id="KW-0535">Nitrogen fixation</keyword>
<dbReference type="InterPro" id="IPR010113">
    <property type="entry name" value="Nif-specific_regulatory_prot"/>
</dbReference>
<dbReference type="PRINTS" id="PR01590">
    <property type="entry name" value="HTHFIS"/>
</dbReference>
<dbReference type="Pfam" id="PF02954">
    <property type="entry name" value="HTH_8"/>
    <property type="match status" value="1"/>
</dbReference>
<keyword evidence="10 12" id="KW-0804">Transcription</keyword>
<dbReference type="InterPro" id="IPR025943">
    <property type="entry name" value="Sigma_54_int_dom_ATP-bd_2"/>
</dbReference>
<dbReference type="OrthoDB" id="9804019at2"/>
<dbReference type="HOGENOM" id="CLU_000445_95_2_6"/>
<feature type="domain" description="Sigma-54 factor interaction" evidence="13">
    <location>
        <begin position="211"/>
        <end position="439"/>
    </location>
</feature>
<evidence type="ECO:0000256" key="8">
    <source>
        <dbReference type="ARBA" id="ARBA00023125"/>
    </source>
</evidence>
<dbReference type="Proteomes" id="UP000009073">
    <property type="component" value="Chromosome"/>
</dbReference>
<dbReference type="Pfam" id="PF00158">
    <property type="entry name" value="Sigma54_activat"/>
    <property type="match status" value="1"/>
</dbReference>
<dbReference type="NCBIfam" id="TIGR01817">
    <property type="entry name" value="nifA"/>
    <property type="match status" value="1"/>
</dbReference>
<dbReference type="SUPFAM" id="SSF52540">
    <property type="entry name" value="P-loop containing nucleoside triphosphate hydrolases"/>
    <property type="match status" value="1"/>
</dbReference>
<reference evidence="15" key="1">
    <citation type="submission" date="2009-05" db="EMBL/GenBank/DDBJ databases">
        <title>Complete sequence of Tolumonas auensis DSM 9187.</title>
        <authorList>
            <consortium name="US DOE Joint Genome Institute"/>
            <person name="Lucas S."/>
            <person name="Copeland A."/>
            <person name="Lapidus A."/>
            <person name="Glavina del Rio T."/>
            <person name="Tice H."/>
            <person name="Bruce D."/>
            <person name="Goodwin L."/>
            <person name="Pitluck S."/>
            <person name="Chertkov O."/>
            <person name="Brettin T."/>
            <person name="Detter J.C."/>
            <person name="Han C."/>
            <person name="Larimer F."/>
            <person name="Land M."/>
            <person name="Hauser L."/>
            <person name="Kyrpides N."/>
            <person name="Mikhailova N."/>
            <person name="Spring S."/>
            <person name="Beller H."/>
        </authorList>
    </citation>
    <scope>NUCLEOTIDE SEQUENCE [LARGE SCALE GENOMIC DNA]</scope>
    <source>
        <strain evidence="15">DSM 9187 / TA4</strain>
    </source>
</reference>
<reference evidence="14 15" key="2">
    <citation type="journal article" date="2011" name="Stand. Genomic Sci.">
        <title>Complete genome sequence of Tolumonas auensis type strain (TA 4).</title>
        <authorList>
            <person name="Chertkov O."/>
            <person name="Copeland A."/>
            <person name="Lucas S."/>
            <person name="Lapidus A."/>
            <person name="Berry K.W."/>
            <person name="Detter J.C."/>
            <person name="Del Rio T.G."/>
            <person name="Hammon N."/>
            <person name="Dalin E."/>
            <person name="Tice H."/>
            <person name="Pitluck S."/>
            <person name="Richardson P."/>
            <person name="Bruce D."/>
            <person name="Goodwin L."/>
            <person name="Han C."/>
            <person name="Tapia R."/>
            <person name="Saunders E."/>
            <person name="Schmutz J."/>
            <person name="Brettin T."/>
            <person name="Larimer F."/>
            <person name="Land M."/>
            <person name="Hauser L."/>
            <person name="Spring S."/>
            <person name="Rohde M."/>
            <person name="Kyrpides N.C."/>
            <person name="Ivanova N."/>
            <person name="Goker M."/>
            <person name="Beller H.R."/>
            <person name="Klenk H.P."/>
            <person name="Woyke T."/>
        </authorList>
    </citation>
    <scope>NUCLEOTIDE SEQUENCE [LARGE SCALE GENOMIC DNA]</scope>
    <source>
        <strain evidence="15">DSM 9187 / TA4</strain>
    </source>
</reference>
<dbReference type="RefSeq" id="WP_015879393.1">
    <property type="nucleotide sequence ID" value="NC_012691.1"/>
</dbReference>
<dbReference type="Pfam" id="PF01590">
    <property type="entry name" value="GAF"/>
    <property type="match status" value="1"/>
</dbReference>
<dbReference type="GO" id="GO:0043565">
    <property type="term" value="F:sequence-specific DNA binding"/>
    <property type="evidence" value="ECO:0007669"/>
    <property type="project" value="InterPro"/>
</dbReference>
<keyword evidence="5" id="KW-0067">ATP-binding</keyword>
<evidence type="ECO:0000256" key="6">
    <source>
        <dbReference type="ARBA" id="ARBA00023012"/>
    </source>
</evidence>
<dbReference type="InterPro" id="IPR025662">
    <property type="entry name" value="Sigma_54_int_dom_ATP-bd_1"/>
</dbReference>
<evidence type="ECO:0000256" key="1">
    <source>
        <dbReference type="ARBA" id="ARBA00002167"/>
    </source>
</evidence>
<accession>C4L955</accession>
<dbReference type="PROSITE" id="PS00688">
    <property type="entry name" value="SIGMA54_INTERACT_3"/>
    <property type="match status" value="1"/>
</dbReference>
<dbReference type="PROSITE" id="PS00675">
    <property type="entry name" value="SIGMA54_INTERACT_1"/>
    <property type="match status" value="1"/>
</dbReference>
<sequence>MSTQTSLFSSSGSKSLSMQQQLNALHQISIVLSRSLDMEETLRSMLQTLSDIAHMQYGLVSLFDHNRSALFIQAVYGIDAEVVKDVKSVRYRMGEGIMGTVMHQGHSLVIPRVADDPRFLDRLNLYDYGLPFICVPIPGADSQPIGVLAAQPQSADESELPARTRFMEMVANLIGQTVRLIGKVHSEHEAIKTERDSLRRKVRSQYGFDNMVGQTQSMRQIFDSIRQVAKWDTTVLVRGESGTGKELIANAIHYNSPRVNGPFVKLNCAALPDSLLESELFGHEKGAFTGAVKQRKGRFEMADGGTLFLDEIGEISAPFQAKLLRILQEGEMERVGGTDTLKVDVRIVTATNRNLEDEVRKGNFREDLYYRLNVMPIQLPALRERLEDVPELAKFLVQKLSEKQGRQIQISDGAIRMLLSHDWPGNVRELENCLERASIMSETGLIDRDVVLFHTNDRPQTGMNTLAAVNKPAIVTDVDFNDPQLDERQRLIAALERCGWVQAKAARLLGMTPRQIAYRIQIMNINMRRM</sequence>
<dbReference type="CDD" id="cd00009">
    <property type="entry name" value="AAA"/>
    <property type="match status" value="1"/>
</dbReference>
<dbReference type="EMBL" id="CP001616">
    <property type="protein sequence ID" value="ACQ93925.1"/>
    <property type="molecule type" value="Genomic_DNA"/>
</dbReference>
<evidence type="ECO:0000256" key="10">
    <source>
        <dbReference type="ARBA" id="ARBA00023163"/>
    </source>
</evidence>
<evidence type="ECO:0000313" key="15">
    <source>
        <dbReference type="Proteomes" id="UP000009073"/>
    </source>
</evidence>
<dbReference type="AlphaFoldDB" id="C4L955"/>
<keyword evidence="4" id="KW-0547">Nucleotide-binding</keyword>
<dbReference type="SMART" id="SM00065">
    <property type="entry name" value="GAF"/>
    <property type="match status" value="1"/>
</dbReference>
<dbReference type="SUPFAM" id="SSF55781">
    <property type="entry name" value="GAF domain-like"/>
    <property type="match status" value="1"/>
</dbReference>
<dbReference type="Gene3D" id="1.10.10.60">
    <property type="entry name" value="Homeodomain-like"/>
    <property type="match status" value="1"/>
</dbReference>
<dbReference type="SMART" id="SM00382">
    <property type="entry name" value="AAA"/>
    <property type="match status" value="1"/>
</dbReference>
<dbReference type="InterPro" id="IPR027417">
    <property type="entry name" value="P-loop_NTPase"/>
</dbReference>
<dbReference type="Gene3D" id="3.40.50.300">
    <property type="entry name" value="P-loop containing nucleotide triphosphate hydrolases"/>
    <property type="match status" value="1"/>
</dbReference>
<dbReference type="InterPro" id="IPR002078">
    <property type="entry name" value="Sigma_54_int"/>
</dbReference>
<proteinExistence type="predicted"/>
<evidence type="ECO:0000313" key="14">
    <source>
        <dbReference type="EMBL" id="ACQ93925.1"/>
    </source>
</evidence>
<dbReference type="Pfam" id="PF25601">
    <property type="entry name" value="AAA_lid_14"/>
    <property type="match status" value="1"/>
</dbReference>
<evidence type="ECO:0000256" key="9">
    <source>
        <dbReference type="ARBA" id="ARBA00023159"/>
    </source>
</evidence>
<dbReference type="GO" id="GO:0005524">
    <property type="term" value="F:ATP binding"/>
    <property type="evidence" value="ECO:0007669"/>
    <property type="project" value="UniProtKB-KW"/>
</dbReference>
<evidence type="ECO:0000256" key="12">
    <source>
        <dbReference type="RuleBase" id="RU368029"/>
    </source>
</evidence>
<keyword evidence="15" id="KW-1185">Reference proteome</keyword>
<keyword evidence="7 12" id="KW-0805">Transcription regulation</keyword>
<evidence type="ECO:0000256" key="4">
    <source>
        <dbReference type="ARBA" id="ARBA00022741"/>
    </source>
</evidence>
<dbReference type="InterPro" id="IPR009057">
    <property type="entry name" value="Homeodomain-like_sf"/>
</dbReference>
<dbReference type="InterPro" id="IPR029016">
    <property type="entry name" value="GAF-like_dom_sf"/>
</dbReference>
<dbReference type="GO" id="GO:0003700">
    <property type="term" value="F:DNA-binding transcription factor activity"/>
    <property type="evidence" value="ECO:0007669"/>
    <property type="project" value="UniProtKB-UniRule"/>
</dbReference>
<keyword evidence="6 12" id="KW-0902">Two-component regulatory system</keyword>
<dbReference type="InterPro" id="IPR003593">
    <property type="entry name" value="AAA+_ATPase"/>
</dbReference>
<dbReference type="STRING" id="595494.Tola_2328"/>
<dbReference type="GO" id="GO:0000160">
    <property type="term" value="P:phosphorelay signal transduction system"/>
    <property type="evidence" value="ECO:0007669"/>
    <property type="project" value="UniProtKB-UniRule"/>
</dbReference>
<protein>
    <recommendedName>
        <fullName evidence="3 12">Nif-specific regulatory protein</fullName>
    </recommendedName>
</protein>
<organism evidence="14 15">
    <name type="scientific">Tolumonas auensis (strain DSM 9187 / NBRC 110442 / TA 4)</name>
    <dbReference type="NCBI Taxonomy" id="595494"/>
    <lineage>
        <taxon>Bacteria</taxon>
        <taxon>Pseudomonadati</taxon>
        <taxon>Pseudomonadota</taxon>
        <taxon>Gammaproteobacteria</taxon>
        <taxon>Aeromonadales</taxon>
        <taxon>Aeromonadaceae</taxon>
        <taxon>Tolumonas</taxon>
    </lineage>
</organism>
<evidence type="ECO:0000256" key="5">
    <source>
        <dbReference type="ARBA" id="ARBA00022840"/>
    </source>
</evidence>
<evidence type="ECO:0000256" key="7">
    <source>
        <dbReference type="ARBA" id="ARBA00023015"/>
    </source>
</evidence>
<dbReference type="Gene3D" id="3.30.450.40">
    <property type="match status" value="1"/>
</dbReference>
<dbReference type="InterPro" id="IPR058031">
    <property type="entry name" value="AAA_lid_NorR"/>
</dbReference>
<evidence type="ECO:0000256" key="11">
    <source>
        <dbReference type="ARBA" id="ARBA00023231"/>
    </source>
</evidence>
<dbReference type="KEGG" id="tau:Tola_2328"/>
<gene>
    <name evidence="14" type="ordered locus">Tola_2328</name>
</gene>
<keyword evidence="8 12" id="KW-0238">DNA-binding</keyword>
<evidence type="ECO:0000259" key="13">
    <source>
        <dbReference type="PROSITE" id="PS50045"/>
    </source>
</evidence>
<dbReference type="PROSITE" id="PS50045">
    <property type="entry name" value="SIGMA54_INTERACT_4"/>
    <property type="match status" value="1"/>
</dbReference>
<dbReference type="PROSITE" id="PS00676">
    <property type="entry name" value="SIGMA54_INTERACT_2"/>
    <property type="match status" value="1"/>
</dbReference>
<evidence type="ECO:0000256" key="3">
    <source>
        <dbReference type="ARBA" id="ARBA00015308"/>
    </source>
</evidence>
<comment type="subunit">
    <text evidence="2 12">Interacts with sigma-54.</text>
</comment>
<comment type="function">
    <text evidence="1 12">Required for activation of most nif operons, which are directly involved in nitrogen fixation.</text>
</comment>
<dbReference type="InterPro" id="IPR003018">
    <property type="entry name" value="GAF"/>
</dbReference>
<dbReference type="InterPro" id="IPR025944">
    <property type="entry name" value="Sigma_54_int_dom_CS"/>
</dbReference>
<dbReference type="GO" id="GO:0009399">
    <property type="term" value="P:nitrogen fixation"/>
    <property type="evidence" value="ECO:0007669"/>
    <property type="project" value="UniProtKB-UniRule"/>
</dbReference>